<dbReference type="EMBL" id="VSDO01000003">
    <property type="protein sequence ID" value="TYA11867.1"/>
    <property type="molecule type" value="Genomic_DNA"/>
</dbReference>
<dbReference type="RefSeq" id="WP_148452905.1">
    <property type="nucleotide sequence ID" value="NZ_VSDO01000003.1"/>
</dbReference>
<dbReference type="InterPro" id="IPR002826">
    <property type="entry name" value="MptE-like"/>
</dbReference>
<keyword evidence="4" id="KW-0808">Transferase</keyword>
<dbReference type="Pfam" id="PF20157">
    <property type="entry name" value="Maf_flag10_N"/>
    <property type="match status" value="1"/>
</dbReference>
<dbReference type="InterPro" id="IPR045376">
    <property type="entry name" value="Maf_N"/>
</dbReference>
<proteinExistence type="predicted"/>
<feature type="domain" description="6-hydroxymethylpterin diphosphokinase MptE-like" evidence="2">
    <location>
        <begin position="210"/>
        <end position="373"/>
    </location>
</feature>
<evidence type="ECO:0000313" key="4">
    <source>
        <dbReference type="EMBL" id="TYA11867.1"/>
    </source>
</evidence>
<evidence type="ECO:0000259" key="2">
    <source>
        <dbReference type="Pfam" id="PF01973"/>
    </source>
</evidence>
<reference evidence="4 5" key="1">
    <citation type="submission" date="2019-08" db="EMBL/GenBank/DDBJ databases">
        <title>Genome sequencing of Paenibacillus faecis DSM 23593(T).</title>
        <authorList>
            <person name="Kook J.-K."/>
            <person name="Park S.-N."/>
            <person name="Lim Y.K."/>
        </authorList>
    </citation>
    <scope>NUCLEOTIDE SEQUENCE [LARGE SCALE GENOMIC DNA]</scope>
    <source>
        <strain evidence="4 5">DSM 23593</strain>
    </source>
</reference>
<dbReference type="Gene3D" id="3.90.1480.10">
    <property type="entry name" value="Alpha-2,3-sialyltransferase"/>
    <property type="match status" value="1"/>
</dbReference>
<dbReference type="GO" id="GO:0016740">
    <property type="term" value="F:transferase activity"/>
    <property type="evidence" value="ECO:0007669"/>
    <property type="project" value="UniProtKB-KW"/>
</dbReference>
<dbReference type="OrthoDB" id="5291305at2"/>
<accession>A0A5D0CSS8</accession>
<keyword evidence="5" id="KW-1185">Reference proteome</keyword>
<keyword evidence="1" id="KW-1133">Transmembrane helix</keyword>
<sequence length="626" mass="71964">MNVFENNIKFFKQSYPDLLPLLNEEEEQRIGYKYTKTLNDEVNLIVKQEGKDIHLHSKYNATEEARKWLASKRELKEANFILLFGMGMGYFLEAVLALSHINNIVIYEPDRQIFRKLIESRDITKLFSNKKIKAIAVGADEFIRLQLAYHISENVSESFLVLAPPVYQKLYATFLEELTGHIKEAFANQITNFHTLQSFQTAWLENVLFSLPYTLAYPTASFLKNAFEDCKVIIVGSGPSLKEDIHYLSELRDKCFIIAAGSSIQALQHYGIKPHLVISIDGGLPNYKVFENVDTTQVPLLFISQIHYGILDIYRTNMMYGMFNNKLSSYLYEDKDVPVFVSTMSVTGTAIQVAKYVGAKEIILMGQDLSYPKKEFYSPGVNHISQETKDIVLQSAQLWVDNVDGDQNPTTESMLSTLKDIEMLIKVVNLDEVNIINTSKHGAKIEGTLWESMDKLYKELLELPSKNYDNIFEANQSNPNYLVETTKIINKLNQSLKETNKISKKIIELKEAIDKLSSKRGNSKDLNRALLKVNDSWKWITNKEVFKTFYSFSLEQYINIYLRYVPTIVETQDPYKKSALIVKHLGSLLTKIIEFTPHLIVILENAIARLEKKRLNNLGERDDRIF</sequence>
<dbReference type="Pfam" id="PF01973">
    <property type="entry name" value="MptE-like"/>
    <property type="match status" value="1"/>
</dbReference>
<keyword evidence="1" id="KW-0472">Membrane</keyword>
<evidence type="ECO:0000259" key="3">
    <source>
        <dbReference type="Pfam" id="PF20157"/>
    </source>
</evidence>
<dbReference type="PANTHER" id="PTHR41786">
    <property type="entry name" value="MOTILITY ACCESSORY FACTOR MAF"/>
    <property type="match status" value="1"/>
</dbReference>
<organism evidence="4 5">
    <name type="scientific">Paenibacillus faecis</name>
    <dbReference type="NCBI Taxonomy" id="862114"/>
    <lineage>
        <taxon>Bacteria</taxon>
        <taxon>Bacillati</taxon>
        <taxon>Bacillota</taxon>
        <taxon>Bacilli</taxon>
        <taxon>Bacillales</taxon>
        <taxon>Paenibacillaceae</taxon>
        <taxon>Paenibacillus</taxon>
    </lineage>
</organism>
<name>A0A5D0CSS8_9BACL</name>
<feature type="domain" description="Glycosyltransferase Maf N-terminal" evidence="3">
    <location>
        <begin position="38"/>
        <end position="115"/>
    </location>
</feature>
<gene>
    <name evidence="4" type="ORF">FRY98_14040</name>
</gene>
<dbReference type="PANTHER" id="PTHR41786:SF1">
    <property type="entry name" value="6-HYDROXYMETHYLPTERIN DIPHOSPHOKINASE MPTE-LIKE DOMAIN-CONTAINING PROTEIN"/>
    <property type="match status" value="1"/>
</dbReference>
<evidence type="ECO:0000256" key="1">
    <source>
        <dbReference type="SAM" id="Phobius"/>
    </source>
</evidence>
<dbReference type="Proteomes" id="UP000325218">
    <property type="component" value="Unassembled WGS sequence"/>
</dbReference>
<evidence type="ECO:0000313" key="5">
    <source>
        <dbReference type="Proteomes" id="UP000325218"/>
    </source>
</evidence>
<comment type="caution">
    <text evidence="4">The sequence shown here is derived from an EMBL/GenBank/DDBJ whole genome shotgun (WGS) entry which is preliminary data.</text>
</comment>
<protein>
    <submittedName>
        <fullName evidence="4">Motility associated factor glycosyltransferase family protein</fullName>
    </submittedName>
</protein>
<keyword evidence="1" id="KW-0812">Transmembrane</keyword>
<feature type="transmembrane region" description="Helical" evidence="1">
    <location>
        <begin position="80"/>
        <end position="101"/>
    </location>
</feature>
<dbReference type="AlphaFoldDB" id="A0A5D0CSS8"/>